<sequence length="299" mass="33861">MGSIKKVRVGPWNGVRFCGLHNLPNLVFKIIYTYNEKEFFYSSELENNAVLTRFTLNQSGLLERLILNERSTEWAVKYTRPSELCDNYGQCGANAVCRMNKSPMCECLKGFMPRSQEELAMLNWSSGCIRRTPLDCHSGEGGGGSDCLMWFGDLIDIREFIAGDGEEDIYIYIRLPAWELDMKKRLVIILVVSTILGMLILGFIFWALELLDTCLENSCVESQVVRCIQVGLLCVQRFPEDRPAMSSVVFMLANEGATLPQPKQPGFFIERSSFETAGIPRKDEFHTENSVTTSMLEGR</sequence>
<evidence type="ECO:0008006" key="8">
    <source>
        <dbReference type="Google" id="ProtNLM"/>
    </source>
</evidence>
<feature type="domain" description="S-locus glycoprotein" evidence="4">
    <location>
        <begin position="8"/>
        <end position="114"/>
    </location>
</feature>
<evidence type="ECO:0000256" key="1">
    <source>
        <dbReference type="ARBA" id="ARBA00022729"/>
    </source>
</evidence>
<gene>
    <name evidence="6" type="ORF">L1049_001139</name>
</gene>
<evidence type="ECO:0000259" key="5">
    <source>
        <dbReference type="Pfam" id="PF11883"/>
    </source>
</evidence>
<feature type="domain" description="S-locus receptor kinase C-terminal" evidence="5">
    <location>
        <begin position="254"/>
        <end position="299"/>
    </location>
</feature>
<evidence type="ECO:0000256" key="3">
    <source>
        <dbReference type="SAM" id="Phobius"/>
    </source>
</evidence>
<organism evidence="6 7">
    <name type="scientific">Liquidambar formosana</name>
    <name type="common">Formosan gum</name>
    <dbReference type="NCBI Taxonomy" id="63359"/>
    <lineage>
        <taxon>Eukaryota</taxon>
        <taxon>Viridiplantae</taxon>
        <taxon>Streptophyta</taxon>
        <taxon>Embryophyta</taxon>
        <taxon>Tracheophyta</taxon>
        <taxon>Spermatophyta</taxon>
        <taxon>Magnoliopsida</taxon>
        <taxon>eudicotyledons</taxon>
        <taxon>Gunneridae</taxon>
        <taxon>Pentapetalae</taxon>
        <taxon>Saxifragales</taxon>
        <taxon>Altingiaceae</taxon>
        <taxon>Liquidambar</taxon>
    </lineage>
</organism>
<keyword evidence="2" id="KW-1015">Disulfide bond</keyword>
<dbReference type="Pfam" id="PF11883">
    <property type="entry name" value="DUF3403"/>
    <property type="match status" value="1"/>
</dbReference>
<reference evidence="6 7" key="1">
    <citation type="journal article" date="2024" name="Plant J.">
        <title>Genome sequences and population genomics reveal climatic adaptation and genomic divergence between two closely related sweetgum species.</title>
        <authorList>
            <person name="Xu W.Q."/>
            <person name="Ren C.Q."/>
            <person name="Zhang X.Y."/>
            <person name="Comes H.P."/>
            <person name="Liu X.H."/>
            <person name="Li Y.G."/>
            <person name="Kettle C.J."/>
            <person name="Jalonen R."/>
            <person name="Gaisberger H."/>
            <person name="Ma Y.Z."/>
            <person name="Qiu Y.X."/>
        </authorList>
    </citation>
    <scope>NUCLEOTIDE SEQUENCE [LARGE SCALE GENOMIC DNA]</scope>
    <source>
        <strain evidence="6">Hangzhou</strain>
    </source>
</reference>
<comment type="caution">
    <text evidence="6">The sequence shown here is derived from an EMBL/GenBank/DDBJ whole genome shotgun (WGS) entry which is preliminary data.</text>
</comment>
<dbReference type="Pfam" id="PF00954">
    <property type="entry name" value="S_locus_glycop"/>
    <property type="match status" value="1"/>
</dbReference>
<dbReference type="GO" id="GO:0004674">
    <property type="term" value="F:protein serine/threonine kinase activity"/>
    <property type="evidence" value="ECO:0007669"/>
    <property type="project" value="InterPro"/>
</dbReference>
<dbReference type="InterPro" id="IPR021820">
    <property type="entry name" value="S-locus_recpt_kinase_C"/>
</dbReference>
<dbReference type="EMBL" id="JBBPBK010000015">
    <property type="protein sequence ID" value="KAK9269368.1"/>
    <property type="molecule type" value="Genomic_DNA"/>
</dbReference>
<keyword evidence="7" id="KW-1185">Reference proteome</keyword>
<feature type="transmembrane region" description="Helical" evidence="3">
    <location>
        <begin position="186"/>
        <end position="208"/>
    </location>
</feature>
<accession>A0AAP0R5W6</accession>
<dbReference type="PANTHER" id="PTHR32444">
    <property type="entry name" value="BULB-TYPE LECTIN DOMAIN-CONTAINING PROTEIN"/>
    <property type="match status" value="1"/>
</dbReference>
<evidence type="ECO:0000256" key="2">
    <source>
        <dbReference type="ARBA" id="ARBA00023157"/>
    </source>
</evidence>
<proteinExistence type="predicted"/>
<keyword evidence="3" id="KW-1133">Transmembrane helix</keyword>
<protein>
    <recommendedName>
        <fullName evidence="8">S-locus receptor kinase</fullName>
    </recommendedName>
</protein>
<evidence type="ECO:0000313" key="6">
    <source>
        <dbReference type="EMBL" id="KAK9269368.1"/>
    </source>
</evidence>
<dbReference type="AlphaFoldDB" id="A0AAP0R5W6"/>
<dbReference type="Proteomes" id="UP001415857">
    <property type="component" value="Unassembled WGS sequence"/>
</dbReference>
<keyword evidence="3" id="KW-0472">Membrane</keyword>
<keyword evidence="1" id="KW-0732">Signal</keyword>
<dbReference type="GO" id="GO:0048544">
    <property type="term" value="P:recognition of pollen"/>
    <property type="evidence" value="ECO:0007669"/>
    <property type="project" value="InterPro"/>
</dbReference>
<evidence type="ECO:0000259" key="4">
    <source>
        <dbReference type="Pfam" id="PF00954"/>
    </source>
</evidence>
<keyword evidence="3" id="KW-0812">Transmembrane</keyword>
<name>A0AAP0R5W6_LIQFO</name>
<dbReference type="PANTHER" id="PTHR32444:SF118">
    <property type="entry name" value="OS09G0551150 PROTEIN"/>
    <property type="match status" value="1"/>
</dbReference>
<dbReference type="InterPro" id="IPR000858">
    <property type="entry name" value="S_locus_glycoprot_dom"/>
</dbReference>
<evidence type="ECO:0000313" key="7">
    <source>
        <dbReference type="Proteomes" id="UP001415857"/>
    </source>
</evidence>